<evidence type="ECO:0000313" key="11">
    <source>
        <dbReference type="Proteomes" id="UP000469325"/>
    </source>
</evidence>
<comment type="subcellular location">
    <subcellularLocation>
        <location evidence="1">Cytoplasm</location>
    </subcellularLocation>
</comment>
<dbReference type="Gene3D" id="3.40.50.510">
    <property type="entry name" value="Phosphotransferase system, mannose-type IIA component"/>
    <property type="match status" value="1"/>
</dbReference>
<feature type="domain" description="PTS EIIA type-4" evidence="9">
    <location>
        <begin position="1"/>
        <end position="124"/>
    </location>
</feature>
<evidence type="ECO:0000256" key="5">
    <source>
        <dbReference type="ARBA" id="ARBA00022679"/>
    </source>
</evidence>
<keyword evidence="2" id="KW-0813">Transport</keyword>
<dbReference type="InterPro" id="IPR004701">
    <property type="entry name" value="PTS_EIIA_man-typ"/>
</dbReference>
<keyword evidence="7" id="KW-0418">Kinase</keyword>
<dbReference type="PANTHER" id="PTHR33799">
    <property type="entry name" value="PTS PERMEASE-RELATED-RELATED"/>
    <property type="match status" value="1"/>
</dbReference>
<keyword evidence="6" id="KW-0598">Phosphotransferase system</keyword>
<dbReference type="RefSeq" id="WP_154433401.1">
    <property type="nucleotide sequence ID" value="NZ_VUNC01000001.1"/>
</dbReference>
<dbReference type="SUPFAM" id="SSF53062">
    <property type="entry name" value="PTS system fructose IIA component-like"/>
    <property type="match status" value="1"/>
</dbReference>
<protein>
    <submittedName>
        <fullName evidence="10">PTS sugar transporter subunit IIA</fullName>
    </submittedName>
</protein>
<dbReference type="Pfam" id="PF03610">
    <property type="entry name" value="EIIA-man"/>
    <property type="match status" value="1"/>
</dbReference>
<feature type="compositionally biased region" description="Acidic residues" evidence="8">
    <location>
        <begin position="132"/>
        <end position="144"/>
    </location>
</feature>
<keyword evidence="5" id="KW-0808">Transferase</keyword>
<evidence type="ECO:0000256" key="8">
    <source>
        <dbReference type="SAM" id="MobiDB-lite"/>
    </source>
</evidence>
<dbReference type="InterPro" id="IPR033887">
    <property type="entry name" value="PTS_IIA_man"/>
</dbReference>
<dbReference type="AlphaFoldDB" id="A0A6N7XAY6"/>
<evidence type="ECO:0000256" key="6">
    <source>
        <dbReference type="ARBA" id="ARBA00022683"/>
    </source>
</evidence>
<organism evidence="10 11">
    <name type="scientific">Olsenella porci</name>
    <dbReference type="NCBI Taxonomy" id="2652279"/>
    <lineage>
        <taxon>Bacteria</taxon>
        <taxon>Bacillati</taxon>
        <taxon>Actinomycetota</taxon>
        <taxon>Coriobacteriia</taxon>
        <taxon>Coriobacteriales</taxon>
        <taxon>Atopobiaceae</taxon>
        <taxon>Olsenella</taxon>
    </lineage>
</organism>
<reference evidence="10 11" key="1">
    <citation type="submission" date="2019-08" db="EMBL/GenBank/DDBJ databases">
        <title>In-depth cultivation of the pig gut microbiome towards novel bacterial diversity and tailored functional studies.</title>
        <authorList>
            <person name="Wylensek D."/>
            <person name="Hitch T.C.A."/>
            <person name="Clavel T."/>
        </authorList>
    </citation>
    <scope>NUCLEOTIDE SEQUENCE [LARGE SCALE GENOMIC DNA]</scope>
    <source>
        <strain evidence="10 11">CA-Schmier-601-WT-1</strain>
    </source>
</reference>
<dbReference type="InterPro" id="IPR051471">
    <property type="entry name" value="Bacterial_PTS_sugar_comp"/>
</dbReference>
<keyword evidence="4 10" id="KW-0762">Sugar transport</keyword>
<evidence type="ECO:0000256" key="2">
    <source>
        <dbReference type="ARBA" id="ARBA00022448"/>
    </source>
</evidence>
<dbReference type="EMBL" id="VUNC01000001">
    <property type="protein sequence ID" value="MST71633.1"/>
    <property type="molecule type" value="Genomic_DNA"/>
</dbReference>
<dbReference type="PANTHER" id="PTHR33799:SF1">
    <property type="entry name" value="PTS SYSTEM MANNOSE-SPECIFIC EIIAB COMPONENT-RELATED"/>
    <property type="match status" value="1"/>
</dbReference>
<accession>A0A6N7XAY6</accession>
<gene>
    <name evidence="10" type="ORF">FYJ68_00635</name>
</gene>
<evidence type="ECO:0000313" key="10">
    <source>
        <dbReference type="EMBL" id="MST71633.1"/>
    </source>
</evidence>
<dbReference type="GO" id="GO:0005737">
    <property type="term" value="C:cytoplasm"/>
    <property type="evidence" value="ECO:0007669"/>
    <property type="project" value="UniProtKB-SubCell"/>
</dbReference>
<evidence type="ECO:0000256" key="7">
    <source>
        <dbReference type="ARBA" id="ARBA00022777"/>
    </source>
</evidence>
<dbReference type="GO" id="GO:0016020">
    <property type="term" value="C:membrane"/>
    <property type="evidence" value="ECO:0007669"/>
    <property type="project" value="InterPro"/>
</dbReference>
<feature type="region of interest" description="Disordered" evidence="8">
    <location>
        <begin position="123"/>
        <end position="144"/>
    </location>
</feature>
<dbReference type="CDD" id="cd00006">
    <property type="entry name" value="PTS_IIA_man"/>
    <property type="match status" value="1"/>
</dbReference>
<comment type="caution">
    <text evidence="10">The sequence shown here is derived from an EMBL/GenBank/DDBJ whole genome shotgun (WGS) entry which is preliminary data.</text>
</comment>
<dbReference type="InterPro" id="IPR036662">
    <property type="entry name" value="PTS_EIIA_man-typ_sf"/>
</dbReference>
<dbReference type="GO" id="GO:0016301">
    <property type="term" value="F:kinase activity"/>
    <property type="evidence" value="ECO:0007669"/>
    <property type="project" value="UniProtKB-KW"/>
</dbReference>
<evidence type="ECO:0000256" key="1">
    <source>
        <dbReference type="ARBA" id="ARBA00004496"/>
    </source>
</evidence>
<evidence type="ECO:0000256" key="4">
    <source>
        <dbReference type="ARBA" id="ARBA00022597"/>
    </source>
</evidence>
<proteinExistence type="predicted"/>
<name>A0A6N7XAY6_9ACTN</name>
<evidence type="ECO:0000259" key="9">
    <source>
        <dbReference type="PROSITE" id="PS51096"/>
    </source>
</evidence>
<dbReference type="GO" id="GO:0009401">
    <property type="term" value="P:phosphoenolpyruvate-dependent sugar phosphotransferase system"/>
    <property type="evidence" value="ECO:0007669"/>
    <property type="project" value="UniProtKB-KW"/>
</dbReference>
<keyword evidence="11" id="KW-1185">Reference proteome</keyword>
<evidence type="ECO:0000256" key="3">
    <source>
        <dbReference type="ARBA" id="ARBA00022490"/>
    </source>
</evidence>
<keyword evidence="3" id="KW-0963">Cytoplasm</keyword>
<dbReference type="PROSITE" id="PS51096">
    <property type="entry name" value="PTS_EIIA_TYPE_4"/>
    <property type="match status" value="1"/>
</dbReference>
<sequence>MVGCIITGHGTFAEGMLGAFEMIAGPQDALVAVPFHEDEAADYPGKLTAAIDGLLAKGEVVVFTDLMGGTPFNQSMMQAAQKDDIQVVSGTNLPMLLEAVMSRDESSTAQDVCQVAVEAGQTGVAHAQLPTEDSDADGDEEDGI</sequence>
<dbReference type="Proteomes" id="UP000469325">
    <property type="component" value="Unassembled WGS sequence"/>
</dbReference>